<name>A0AAD1F6G8_PREIN</name>
<dbReference type="EMBL" id="AP014925">
    <property type="protein sequence ID" value="BAR95047.1"/>
    <property type="molecule type" value="Genomic_DNA"/>
</dbReference>
<reference evidence="1 2" key="1">
    <citation type="submission" date="2015-07" db="EMBL/GenBank/DDBJ databases">
        <title>Complete genome sequence of Prevotella intermedia strain 17-2.</title>
        <authorList>
            <person name="Nambu T."/>
        </authorList>
    </citation>
    <scope>NUCLEOTIDE SEQUENCE [LARGE SCALE GENOMIC DNA]</scope>
    <source>
        <strain evidence="1 2">17-2</strain>
    </source>
</reference>
<evidence type="ECO:0000313" key="1">
    <source>
        <dbReference type="EMBL" id="BAR95047.1"/>
    </source>
</evidence>
<dbReference type="AlphaFoldDB" id="A0AAD1F6G8"/>
<gene>
    <name evidence="1" type="ORF">PI172_0319</name>
</gene>
<sequence>MLMKNVYTIIVCFSPTQQALQARQNKNLKCLPYSERQD</sequence>
<protein>
    <submittedName>
        <fullName evidence="1">Uncharacterized protein</fullName>
    </submittedName>
</protein>
<accession>A0AAD1F6G8</accession>
<proteinExistence type="predicted"/>
<dbReference type="Proteomes" id="UP000067008">
    <property type="component" value="Chromosome 2"/>
</dbReference>
<organism evidence="1 2">
    <name type="scientific">Prevotella intermedia</name>
    <dbReference type="NCBI Taxonomy" id="28131"/>
    <lineage>
        <taxon>Bacteria</taxon>
        <taxon>Pseudomonadati</taxon>
        <taxon>Bacteroidota</taxon>
        <taxon>Bacteroidia</taxon>
        <taxon>Bacteroidales</taxon>
        <taxon>Prevotellaceae</taxon>
        <taxon>Prevotella</taxon>
    </lineage>
</organism>
<evidence type="ECO:0000313" key="2">
    <source>
        <dbReference type="Proteomes" id="UP000067008"/>
    </source>
</evidence>